<protein>
    <submittedName>
        <fullName evidence="4">Multidrug MFS transporter</fullName>
    </submittedName>
</protein>
<keyword evidence="2" id="KW-0812">Transmembrane</keyword>
<dbReference type="Pfam" id="PF02397">
    <property type="entry name" value="Bac_transf"/>
    <property type="match status" value="1"/>
</dbReference>
<reference evidence="5" key="1">
    <citation type="submission" date="2017-09" db="EMBL/GenBank/DDBJ databases">
        <title>Depth-based differentiation of microbial function through sediment-hosted aquifers and enrichment of novel symbionts in the deep terrestrial subsurface.</title>
        <authorList>
            <person name="Probst A.J."/>
            <person name="Ladd B."/>
            <person name="Jarett J.K."/>
            <person name="Geller-Mcgrath D.E."/>
            <person name="Sieber C.M.K."/>
            <person name="Emerson J.B."/>
            <person name="Anantharaman K."/>
            <person name="Thomas B.C."/>
            <person name="Malmstrom R."/>
            <person name="Stieglmeier M."/>
            <person name="Klingl A."/>
            <person name="Woyke T."/>
            <person name="Ryan C.M."/>
            <person name="Banfield J.F."/>
        </authorList>
    </citation>
    <scope>NUCLEOTIDE SEQUENCE [LARGE SCALE GENOMIC DNA]</scope>
</reference>
<comment type="caution">
    <text evidence="4">The sequence shown here is derived from an EMBL/GenBank/DDBJ whole genome shotgun (WGS) entry which is preliminary data.</text>
</comment>
<dbReference type="PANTHER" id="PTHR30576">
    <property type="entry name" value="COLANIC BIOSYNTHESIS UDP-GLUCOSE LIPID CARRIER TRANSFERASE"/>
    <property type="match status" value="1"/>
</dbReference>
<feature type="domain" description="Bacterial sugar transferase" evidence="3">
    <location>
        <begin position="22"/>
        <end position="218"/>
    </location>
</feature>
<dbReference type="AlphaFoldDB" id="A0A2H0X744"/>
<accession>A0A2H0X744</accession>
<dbReference type="EMBL" id="PEYW01000030">
    <property type="protein sequence ID" value="PIS20746.1"/>
    <property type="molecule type" value="Genomic_DNA"/>
</dbReference>
<gene>
    <name evidence="4" type="ORF">COT52_02155</name>
</gene>
<keyword evidence="2" id="KW-1133">Transmembrane helix</keyword>
<proteinExistence type="inferred from homology"/>
<dbReference type="PANTHER" id="PTHR30576:SF10">
    <property type="entry name" value="SLL5057 PROTEIN"/>
    <property type="match status" value="1"/>
</dbReference>
<organism evidence="4 5">
    <name type="scientific">candidate division WWE3 bacterium CG08_land_8_20_14_0_20_43_13</name>
    <dbReference type="NCBI Taxonomy" id="1975087"/>
    <lineage>
        <taxon>Bacteria</taxon>
        <taxon>Katanobacteria</taxon>
    </lineage>
</organism>
<evidence type="ECO:0000313" key="4">
    <source>
        <dbReference type="EMBL" id="PIS20746.1"/>
    </source>
</evidence>
<name>A0A2H0X744_UNCKA</name>
<evidence type="ECO:0000256" key="1">
    <source>
        <dbReference type="ARBA" id="ARBA00006464"/>
    </source>
</evidence>
<dbReference type="GO" id="GO:0016780">
    <property type="term" value="F:phosphotransferase activity, for other substituted phosphate groups"/>
    <property type="evidence" value="ECO:0007669"/>
    <property type="project" value="TreeGrafter"/>
</dbReference>
<evidence type="ECO:0000256" key="2">
    <source>
        <dbReference type="SAM" id="Phobius"/>
    </source>
</evidence>
<sequence>MAETINNSNFEKQSYSFYSVVKRMIDIIISLTVLVIGAPIFLLIALLIKLDSSGPVIYRQERSGKYGRIFRIYKFRSMVTNADQILWRSDPELLEVYKKNNYKIPNDPRVTAIGSIIRRLSFDELPQFINVLVGEMSIVGPRACKPNELSDQQEVFPESKKYIKDLLSVRPGITGPWQVGGRNEIDFCERTRLGAEYAKRQSLIYDFTIMLKTPWAALAGTGIVDRG</sequence>
<keyword evidence="2" id="KW-0472">Membrane</keyword>
<feature type="transmembrane region" description="Helical" evidence="2">
    <location>
        <begin position="27"/>
        <end position="48"/>
    </location>
</feature>
<evidence type="ECO:0000313" key="5">
    <source>
        <dbReference type="Proteomes" id="UP000231414"/>
    </source>
</evidence>
<evidence type="ECO:0000259" key="3">
    <source>
        <dbReference type="Pfam" id="PF02397"/>
    </source>
</evidence>
<comment type="similarity">
    <text evidence="1">Belongs to the bacterial sugar transferase family.</text>
</comment>
<dbReference type="InterPro" id="IPR003362">
    <property type="entry name" value="Bact_transf"/>
</dbReference>
<dbReference type="Proteomes" id="UP000231414">
    <property type="component" value="Unassembled WGS sequence"/>
</dbReference>